<evidence type="ECO:0008006" key="5">
    <source>
        <dbReference type="Google" id="ProtNLM"/>
    </source>
</evidence>
<dbReference type="InterPro" id="IPR036366">
    <property type="entry name" value="PGBDSf"/>
</dbReference>
<evidence type="ECO:0000313" key="3">
    <source>
        <dbReference type="EMBL" id="GAA4457030.1"/>
    </source>
</evidence>
<dbReference type="Gene3D" id="1.10.101.10">
    <property type="entry name" value="PGBD-like superfamily/PGBD"/>
    <property type="match status" value="1"/>
</dbReference>
<feature type="region of interest" description="Disordered" evidence="1">
    <location>
        <begin position="50"/>
        <end position="75"/>
    </location>
</feature>
<keyword evidence="2" id="KW-0812">Transmembrane</keyword>
<protein>
    <recommendedName>
        <fullName evidence="5">Peptidoglycan binding-like domain-containing protein</fullName>
    </recommendedName>
</protein>
<evidence type="ECO:0000256" key="2">
    <source>
        <dbReference type="SAM" id="Phobius"/>
    </source>
</evidence>
<keyword evidence="2" id="KW-1133">Transmembrane helix</keyword>
<organism evidence="3 4">
    <name type="scientific">Rurimicrobium arvi</name>
    <dbReference type="NCBI Taxonomy" id="2049916"/>
    <lineage>
        <taxon>Bacteria</taxon>
        <taxon>Pseudomonadati</taxon>
        <taxon>Bacteroidota</taxon>
        <taxon>Chitinophagia</taxon>
        <taxon>Chitinophagales</taxon>
        <taxon>Chitinophagaceae</taxon>
        <taxon>Rurimicrobium</taxon>
    </lineage>
</organism>
<keyword evidence="4" id="KW-1185">Reference proteome</keyword>
<proteinExistence type="predicted"/>
<reference evidence="4" key="1">
    <citation type="journal article" date="2019" name="Int. J. Syst. Evol. Microbiol.">
        <title>The Global Catalogue of Microorganisms (GCM) 10K type strain sequencing project: providing services to taxonomists for standard genome sequencing and annotation.</title>
        <authorList>
            <consortium name="The Broad Institute Genomics Platform"/>
            <consortium name="The Broad Institute Genome Sequencing Center for Infectious Disease"/>
            <person name="Wu L."/>
            <person name="Ma J."/>
        </authorList>
    </citation>
    <scope>NUCLEOTIDE SEQUENCE [LARGE SCALE GENOMIC DNA]</scope>
    <source>
        <strain evidence="4">JCM 31921</strain>
    </source>
</reference>
<keyword evidence="2" id="KW-0472">Membrane</keyword>
<comment type="caution">
    <text evidence="3">The sequence shown here is derived from an EMBL/GenBank/DDBJ whole genome shotgun (WGS) entry which is preliminary data.</text>
</comment>
<feature type="transmembrane region" description="Helical" evidence="2">
    <location>
        <begin position="12"/>
        <end position="31"/>
    </location>
</feature>
<name>A0ABP8MYT6_9BACT</name>
<sequence>MEAANKSPKKENVVLYIVYATAAYFGLQLIFKPKRAAGATLVTTPTKLAAESKTDVNSGSSTDTISYQPSDAGTSKKVPKQAVTWIGEQFPLQKGMKGERIKTFQKKLGISSDGKFGTDTENAVYSRYGTKVVSQVLYQQIVTPTSSASAFSKLVDAFTKPQVLLQAGSKGEDVYRLQKWLGFKDKGAAKRGEPVADRIFGNQTLAALKKRTGKASITLSELNQYTGQISGIVNGEQWLVTTRPAMVLDSNLRPYREVPASTILGVRMLEFIDPGQQKAYMQFRTVDGFARWVEKDAV</sequence>
<dbReference type="EMBL" id="BAABEZ010000022">
    <property type="protein sequence ID" value="GAA4457030.1"/>
    <property type="molecule type" value="Genomic_DNA"/>
</dbReference>
<dbReference type="RefSeq" id="WP_344827199.1">
    <property type="nucleotide sequence ID" value="NZ_BAABEZ010000022.1"/>
</dbReference>
<evidence type="ECO:0000313" key="4">
    <source>
        <dbReference type="Proteomes" id="UP001501410"/>
    </source>
</evidence>
<dbReference type="Proteomes" id="UP001501410">
    <property type="component" value="Unassembled WGS sequence"/>
</dbReference>
<feature type="compositionally biased region" description="Polar residues" evidence="1">
    <location>
        <begin position="55"/>
        <end position="73"/>
    </location>
</feature>
<gene>
    <name evidence="3" type="ORF">GCM10023092_23230</name>
</gene>
<accession>A0ABP8MYT6</accession>
<evidence type="ECO:0000256" key="1">
    <source>
        <dbReference type="SAM" id="MobiDB-lite"/>
    </source>
</evidence>